<dbReference type="RefSeq" id="WP_173041677.1">
    <property type="nucleotide sequence ID" value="NZ_AP022870.1"/>
</dbReference>
<proteinExistence type="inferred from homology"/>
<dbReference type="GO" id="GO:0008483">
    <property type="term" value="F:transaminase activity"/>
    <property type="evidence" value="ECO:0007669"/>
    <property type="project" value="UniProtKB-KW"/>
</dbReference>
<dbReference type="KEGG" id="pfla:Pflav_084180"/>
<evidence type="ECO:0000256" key="2">
    <source>
        <dbReference type="ARBA" id="ARBA00037999"/>
    </source>
</evidence>
<dbReference type="PANTHER" id="PTHR30244:SF36">
    <property type="entry name" value="3-OXO-GLUCOSE-6-PHOSPHATE:GLUTAMATE AMINOTRANSFERASE"/>
    <property type="match status" value="1"/>
</dbReference>
<dbReference type="InterPro" id="IPR015422">
    <property type="entry name" value="PyrdxlP-dep_Trfase_small"/>
</dbReference>
<dbReference type="CDD" id="cd00616">
    <property type="entry name" value="AHBA_syn"/>
    <property type="match status" value="1"/>
</dbReference>
<name>A0A6F8Y7Q0_9ACTN</name>
<comment type="similarity">
    <text evidence="2 3">Belongs to the DegT/DnrJ/EryC1 family.</text>
</comment>
<protein>
    <submittedName>
        <fullName evidence="4">Glutamine--scyllo-inositol aminotransferase</fullName>
    </submittedName>
</protein>
<dbReference type="InterPro" id="IPR000653">
    <property type="entry name" value="DegT/StrS_aminotransferase"/>
</dbReference>
<keyword evidence="1 3" id="KW-0663">Pyridoxal phosphate</keyword>
<dbReference type="Gene3D" id="3.90.1150.10">
    <property type="entry name" value="Aspartate Aminotransferase, domain 1"/>
    <property type="match status" value="1"/>
</dbReference>
<dbReference type="AlphaFoldDB" id="A0A6F8Y7Q0"/>
<dbReference type="InterPro" id="IPR015424">
    <property type="entry name" value="PyrdxlP-dep_Trfase"/>
</dbReference>
<dbReference type="Gene3D" id="3.40.640.10">
    <property type="entry name" value="Type I PLP-dependent aspartate aminotransferase-like (Major domain)"/>
    <property type="match status" value="1"/>
</dbReference>
<dbReference type="InterPro" id="IPR015421">
    <property type="entry name" value="PyrdxlP-dep_Trfase_major"/>
</dbReference>
<organism evidence="4 5">
    <name type="scientific">Phytohabitans flavus</name>
    <dbReference type="NCBI Taxonomy" id="1076124"/>
    <lineage>
        <taxon>Bacteria</taxon>
        <taxon>Bacillati</taxon>
        <taxon>Actinomycetota</taxon>
        <taxon>Actinomycetes</taxon>
        <taxon>Micromonosporales</taxon>
        <taxon>Micromonosporaceae</taxon>
    </lineage>
</organism>
<sequence>MIPLVDLAAAHAEVAEEVEAGFKRIIAGTAFIGGAEVAAFEQEYAAFSGVPHCVGVANGTDALELALRAVGVGPGSEVILPANTFIATAEAVARTGGTVVLVDCDPRTYLIDVDAALAAVTPATRAIVPVHLYGQLAEVERLREGLAGQDVSIVEDAAQCQGATRHGRGAGVDGIAATSFYPGKNLGAYGDAGAVVSADADLATAVRTIGSHGGLKKYAHDVIGFNSRLDALQAVVLRAKLTRLAHWNDSRRAAAARYDALLDGLDVVRPATLDGNEHVWHIYCVRVPRRDEVLAKLNAAGVGAGIHYPVPVHLTGAFAGLGLGQGAFPQAEKAAGEILSLPIYPQITVDQQEAVVRELAAALG</sequence>
<keyword evidence="4" id="KW-0808">Transferase</keyword>
<reference evidence="4 5" key="1">
    <citation type="submission" date="2020-03" db="EMBL/GenBank/DDBJ databases">
        <title>Whole genome shotgun sequence of Phytohabitans flavus NBRC 107702.</title>
        <authorList>
            <person name="Komaki H."/>
            <person name="Tamura T."/>
        </authorList>
    </citation>
    <scope>NUCLEOTIDE SEQUENCE [LARGE SCALE GENOMIC DNA]</scope>
    <source>
        <strain evidence="4 5">NBRC 107702</strain>
    </source>
</reference>
<reference evidence="4 5" key="2">
    <citation type="submission" date="2020-03" db="EMBL/GenBank/DDBJ databases">
        <authorList>
            <person name="Ichikawa N."/>
            <person name="Kimura A."/>
            <person name="Kitahashi Y."/>
            <person name="Uohara A."/>
        </authorList>
    </citation>
    <scope>NUCLEOTIDE SEQUENCE [LARGE SCALE GENOMIC DNA]</scope>
    <source>
        <strain evidence="4 5">NBRC 107702</strain>
    </source>
</reference>
<evidence type="ECO:0000256" key="1">
    <source>
        <dbReference type="ARBA" id="ARBA00022898"/>
    </source>
</evidence>
<keyword evidence="4" id="KW-0032">Aminotransferase</keyword>
<dbReference type="EMBL" id="AP022870">
    <property type="protein sequence ID" value="BCB82008.1"/>
    <property type="molecule type" value="Genomic_DNA"/>
</dbReference>
<dbReference type="PIRSF" id="PIRSF000390">
    <property type="entry name" value="PLP_StrS"/>
    <property type="match status" value="1"/>
</dbReference>
<gene>
    <name evidence="4" type="ORF">Pflav_084180</name>
</gene>
<evidence type="ECO:0000313" key="5">
    <source>
        <dbReference type="Proteomes" id="UP000502508"/>
    </source>
</evidence>
<dbReference type="Pfam" id="PF01041">
    <property type="entry name" value="DegT_DnrJ_EryC1"/>
    <property type="match status" value="1"/>
</dbReference>
<evidence type="ECO:0000256" key="3">
    <source>
        <dbReference type="RuleBase" id="RU004508"/>
    </source>
</evidence>
<dbReference type="PANTHER" id="PTHR30244">
    <property type="entry name" value="TRANSAMINASE"/>
    <property type="match status" value="1"/>
</dbReference>
<dbReference type="Proteomes" id="UP000502508">
    <property type="component" value="Chromosome"/>
</dbReference>
<dbReference type="SUPFAM" id="SSF53383">
    <property type="entry name" value="PLP-dependent transferases"/>
    <property type="match status" value="1"/>
</dbReference>
<evidence type="ECO:0000313" key="4">
    <source>
        <dbReference type="EMBL" id="BCB82008.1"/>
    </source>
</evidence>
<dbReference type="GO" id="GO:0000271">
    <property type="term" value="P:polysaccharide biosynthetic process"/>
    <property type="evidence" value="ECO:0007669"/>
    <property type="project" value="TreeGrafter"/>
</dbReference>
<keyword evidence="5" id="KW-1185">Reference proteome</keyword>
<dbReference type="GO" id="GO:0030170">
    <property type="term" value="F:pyridoxal phosphate binding"/>
    <property type="evidence" value="ECO:0007669"/>
    <property type="project" value="TreeGrafter"/>
</dbReference>
<accession>A0A6F8Y7Q0</accession>